<keyword evidence="7" id="KW-1185">Reference proteome</keyword>
<protein>
    <submittedName>
        <fullName evidence="6">Diguanylate cyclase</fullName>
    </submittedName>
</protein>
<dbReference type="InterPro" id="IPR050959">
    <property type="entry name" value="MarA-like"/>
</dbReference>
<dbReference type="Pfam" id="PF00990">
    <property type="entry name" value="GGDEF"/>
    <property type="match status" value="1"/>
</dbReference>
<reference evidence="6 7" key="1">
    <citation type="submission" date="2021-02" db="EMBL/GenBank/DDBJ databases">
        <title>Characterization of Marinitoga sp. nov. str. BP5-C20A.</title>
        <authorList>
            <person name="Erauso G."/>
            <person name="Postec A."/>
        </authorList>
    </citation>
    <scope>NUCLEOTIDE SEQUENCE [LARGE SCALE GENOMIC DNA]</scope>
    <source>
        <strain evidence="6 7">BP5-C20A</strain>
    </source>
</reference>
<proteinExistence type="predicted"/>
<feature type="domain" description="GGDEF" evidence="5">
    <location>
        <begin position="128"/>
        <end position="264"/>
    </location>
</feature>
<dbReference type="NCBIfam" id="TIGR00254">
    <property type="entry name" value="GGDEF"/>
    <property type="match status" value="1"/>
</dbReference>
<dbReference type="InterPro" id="IPR000160">
    <property type="entry name" value="GGDEF_dom"/>
</dbReference>
<dbReference type="PROSITE" id="PS01124">
    <property type="entry name" value="HTH_ARAC_FAMILY_2"/>
    <property type="match status" value="1"/>
</dbReference>
<accession>A0ABY8PQG2</accession>
<dbReference type="SMART" id="SM00342">
    <property type="entry name" value="HTH_ARAC"/>
    <property type="match status" value="1"/>
</dbReference>
<feature type="domain" description="HTH araC/xylS-type" evidence="4">
    <location>
        <begin position="10"/>
        <end position="108"/>
    </location>
</feature>
<dbReference type="PROSITE" id="PS50887">
    <property type="entry name" value="GGDEF"/>
    <property type="match status" value="1"/>
</dbReference>
<dbReference type="InterPro" id="IPR029787">
    <property type="entry name" value="Nucleotide_cyclase"/>
</dbReference>
<dbReference type="Pfam" id="PF12833">
    <property type="entry name" value="HTH_18"/>
    <property type="match status" value="1"/>
</dbReference>
<dbReference type="SUPFAM" id="SSF55073">
    <property type="entry name" value="Nucleotide cyclase"/>
    <property type="match status" value="1"/>
</dbReference>
<dbReference type="RefSeq" id="WP_280998873.1">
    <property type="nucleotide sequence ID" value="NZ_CP069362.1"/>
</dbReference>
<organism evidence="6 7">
    <name type="scientific">Marinitoga aeolica</name>
    <dbReference type="NCBI Taxonomy" id="2809031"/>
    <lineage>
        <taxon>Bacteria</taxon>
        <taxon>Thermotogati</taxon>
        <taxon>Thermotogota</taxon>
        <taxon>Thermotogae</taxon>
        <taxon>Petrotogales</taxon>
        <taxon>Petrotogaceae</taxon>
        <taxon>Marinitoga</taxon>
    </lineage>
</organism>
<sequence length="264" mass="30831">MENYLIECIQKSLEYIEKNIDNYFSLEDIANYANYSLSYLYKLFNLIVGMSIKEYVRKRRLSESVKDLVNSNMNILEISIKYQYNSYESYSRAFKKEFGVCPSEVKKKGINLLLFEPIKLQGGIIMEKKNYLFLIDIDKFANINKNYGRKFGDFVLFKIPERIKKILAIEKIEYEDSKNAKLERMGGDEFILVLKNIDEQMAKNISEKILREVSNPIIYEGIEAKVTVSIGITEYAIYTKDPYNIAYDALISAKKDGRNNYKIS</sequence>
<dbReference type="InterPro" id="IPR043128">
    <property type="entry name" value="Rev_trsase/Diguanyl_cyclase"/>
</dbReference>
<keyword evidence="3" id="KW-0804">Transcription</keyword>
<gene>
    <name evidence="6" type="ORF">JRV97_11040</name>
</gene>
<dbReference type="PANTHER" id="PTHR47504:SF5">
    <property type="entry name" value="RIGHT ORIGIN-BINDING PROTEIN"/>
    <property type="match status" value="1"/>
</dbReference>
<keyword evidence="1" id="KW-0805">Transcription regulation</keyword>
<dbReference type="Gene3D" id="1.10.10.60">
    <property type="entry name" value="Homeodomain-like"/>
    <property type="match status" value="2"/>
</dbReference>
<evidence type="ECO:0000259" key="5">
    <source>
        <dbReference type="PROSITE" id="PS50887"/>
    </source>
</evidence>
<dbReference type="PANTHER" id="PTHR47504">
    <property type="entry name" value="RIGHT ORIGIN-BINDING PROTEIN"/>
    <property type="match status" value="1"/>
</dbReference>
<evidence type="ECO:0000259" key="4">
    <source>
        <dbReference type="PROSITE" id="PS01124"/>
    </source>
</evidence>
<evidence type="ECO:0000313" key="6">
    <source>
        <dbReference type="EMBL" id="WGS64874.1"/>
    </source>
</evidence>
<evidence type="ECO:0000313" key="7">
    <source>
        <dbReference type="Proteomes" id="UP001232493"/>
    </source>
</evidence>
<dbReference type="Gene3D" id="3.30.70.270">
    <property type="match status" value="1"/>
</dbReference>
<dbReference type="InterPro" id="IPR018060">
    <property type="entry name" value="HTH_AraC"/>
</dbReference>
<name>A0ABY8PQG2_9BACT</name>
<keyword evidence="2" id="KW-0238">DNA-binding</keyword>
<dbReference type="InterPro" id="IPR009057">
    <property type="entry name" value="Homeodomain-like_sf"/>
</dbReference>
<evidence type="ECO:0000256" key="3">
    <source>
        <dbReference type="ARBA" id="ARBA00023163"/>
    </source>
</evidence>
<evidence type="ECO:0000256" key="1">
    <source>
        <dbReference type="ARBA" id="ARBA00023015"/>
    </source>
</evidence>
<dbReference type="SMART" id="SM00267">
    <property type="entry name" value="GGDEF"/>
    <property type="match status" value="1"/>
</dbReference>
<dbReference type="Proteomes" id="UP001232493">
    <property type="component" value="Chromosome"/>
</dbReference>
<evidence type="ECO:0000256" key="2">
    <source>
        <dbReference type="ARBA" id="ARBA00023125"/>
    </source>
</evidence>
<dbReference type="EMBL" id="CP069362">
    <property type="protein sequence ID" value="WGS64874.1"/>
    <property type="molecule type" value="Genomic_DNA"/>
</dbReference>
<dbReference type="CDD" id="cd01949">
    <property type="entry name" value="GGDEF"/>
    <property type="match status" value="1"/>
</dbReference>
<dbReference type="SUPFAM" id="SSF46689">
    <property type="entry name" value="Homeodomain-like"/>
    <property type="match status" value="2"/>
</dbReference>